<dbReference type="PANTHER" id="PTHR30469">
    <property type="entry name" value="MULTIDRUG RESISTANCE PROTEIN MDTA"/>
    <property type="match status" value="1"/>
</dbReference>
<evidence type="ECO:0000313" key="5">
    <source>
        <dbReference type="Proteomes" id="UP000324325"/>
    </source>
</evidence>
<dbReference type="Gene3D" id="2.40.50.100">
    <property type="match status" value="1"/>
</dbReference>
<dbReference type="EMBL" id="VSTG01000020">
    <property type="protein sequence ID" value="TYL56427.1"/>
    <property type="molecule type" value="Genomic_DNA"/>
</dbReference>
<dbReference type="AlphaFoldDB" id="A0A5S4VHT3"/>
<evidence type="ECO:0000313" key="4">
    <source>
        <dbReference type="EMBL" id="TYL56427.1"/>
    </source>
</evidence>
<dbReference type="RefSeq" id="WP_148885527.1">
    <property type="nucleotide sequence ID" value="NZ_VSTG01000020.1"/>
</dbReference>
<keyword evidence="3" id="KW-0732">Signal</keyword>
<comment type="caution">
    <text evidence="4">The sequence shown here is derived from an EMBL/GenBank/DDBJ whole genome shotgun (WGS) entry which is preliminary data.</text>
</comment>
<sequence>MKNRNLLSIKKLAVLGICVSFVAGGCGKMTESSIPKLEEPVALNEAYRPVEYGTIGSLQVLMATAVSRDYCNYYSANVNISQIYVEPGDTVNVGDVLAVCDVDEAKKQLQQCKDALAHENETYEISAQISDTQIKLWESQAAPNIDERVADTGEFSTEQTEKKESTEDDYNTQIATEQENERYDKQLHEYRVQKINEQMALYQQIVDDGTLKAVHSGLVTYTKKLTDGRSAAAYENIVIVSDTDDLVLDIKDTAINEYKYSDYDKKYVIVDGEKYDVTESQYTSEVLVLSKINNRYPDVCVESREKPFLTAGQMYPVYFEKTKADQALVVGKDSIYKEGDTRYVYVKNDEGGREKRIITTGESDENYTQVTEGLKEGELVYYNSTDQVPTKYSKYTVTRSDFDIANYGVRYSRFDAGTITETCDYEGQIVSVNVKQDDTVEKGMLLYVVDTGEGKAAITEAKNAIDSENESYEQKIADYNKQIKELSEESNSADYDKQVKDLSEGGNNVEENNRQDEKPDTAYDEQQLKLNLQLFDLQKKLAGADHTYQLSRLQSAYDSISSGNDGKGNISVYAKNDGKVSKVSVKAGDNVEEGSDILQITGNSTDVLLVQVKDSNSYKVYKDNIADVGERVSLELDGTTIYGSCIGFAGYGREAQKGYINQDDKGVHITGNTDSGYGNAAFYIKLDNGIPDDLTRASAVKFSYVSFKKVVVVPTSIIHKQVNPMDKDDISYYVWKIDGDSVVKQPVILGDYTSGSNTLVLYGIDEGDEICLAS</sequence>
<protein>
    <submittedName>
        <fullName evidence="4">Biotin/lipoyl-binding protein</fullName>
    </submittedName>
</protein>
<organism evidence="4 5">
    <name type="scientific">Agathobacter rectalis</name>
    <dbReference type="NCBI Taxonomy" id="39491"/>
    <lineage>
        <taxon>Bacteria</taxon>
        <taxon>Bacillati</taxon>
        <taxon>Bacillota</taxon>
        <taxon>Clostridia</taxon>
        <taxon>Lachnospirales</taxon>
        <taxon>Lachnospiraceae</taxon>
        <taxon>Agathobacter</taxon>
    </lineage>
</organism>
<dbReference type="Proteomes" id="UP000324325">
    <property type="component" value="Unassembled WGS sequence"/>
</dbReference>
<proteinExistence type="predicted"/>
<evidence type="ECO:0000256" key="3">
    <source>
        <dbReference type="SAM" id="SignalP"/>
    </source>
</evidence>
<feature type="chain" id="PRO_5039064675" evidence="3">
    <location>
        <begin position="26"/>
        <end position="774"/>
    </location>
</feature>
<reference evidence="4 5" key="1">
    <citation type="submission" date="2019-08" db="EMBL/GenBank/DDBJ databases">
        <authorList>
            <person name="Duncan S."/>
            <person name="Walker A."/>
        </authorList>
    </citation>
    <scope>NUCLEOTIDE SEQUENCE [LARGE SCALE GENOMIC DNA]</scope>
    <source>
        <strain evidence="4 5">L2-21</strain>
    </source>
</reference>
<reference evidence="4 5" key="2">
    <citation type="submission" date="2019-09" db="EMBL/GenBank/DDBJ databases">
        <title>Strain-level analysis of Eubacterium rectale using genomes from metagenomes.</title>
        <authorList>
            <person name="Karcher N."/>
            <person name="Segata N."/>
        </authorList>
    </citation>
    <scope>NUCLEOTIDE SEQUENCE [LARGE SCALE GENOMIC DNA]</scope>
    <source>
        <strain evidence="4 5">L2-21</strain>
    </source>
</reference>
<feature type="compositionally biased region" description="Basic and acidic residues" evidence="2">
    <location>
        <begin position="511"/>
        <end position="521"/>
    </location>
</feature>
<dbReference type="GO" id="GO:0015562">
    <property type="term" value="F:efflux transmembrane transporter activity"/>
    <property type="evidence" value="ECO:0007669"/>
    <property type="project" value="TreeGrafter"/>
</dbReference>
<feature type="region of interest" description="Disordered" evidence="2">
    <location>
        <begin position="502"/>
        <end position="522"/>
    </location>
</feature>
<dbReference type="GO" id="GO:1990281">
    <property type="term" value="C:efflux pump complex"/>
    <property type="evidence" value="ECO:0007669"/>
    <property type="project" value="TreeGrafter"/>
</dbReference>
<keyword evidence="1" id="KW-0175">Coiled coil</keyword>
<name>A0A5S4VHT3_9FIRM</name>
<dbReference type="Gene3D" id="2.40.420.20">
    <property type="match status" value="2"/>
</dbReference>
<gene>
    <name evidence="4" type="ORF">FYL37_12925</name>
</gene>
<dbReference type="PROSITE" id="PS51257">
    <property type="entry name" value="PROKAR_LIPOPROTEIN"/>
    <property type="match status" value="1"/>
</dbReference>
<evidence type="ECO:0000256" key="2">
    <source>
        <dbReference type="SAM" id="MobiDB-lite"/>
    </source>
</evidence>
<feature type="coiled-coil region" evidence="1">
    <location>
        <begin position="462"/>
        <end position="496"/>
    </location>
</feature>
<feature type="signal peptide" evidence="3">
    <location>
        <begin position="1"/>
        <end position="25"/>
    </location>
</feature>
<evidence type="ECO:0000256" key="1">
    <source>
        <dbReference type="SAM" id="Coils"/>
    </source>
</evidence>
<accession>A0A5S4VHT3</accession>